<proteinExistence type="predicted"/>
<comment type="caution">
    <text evidence="3">The sequence shown here is derived from an EMBL/GenBank/DDBJ whole genome shotgun (WGS) entry which is preliminary data.</text>
</comment>
<dbReference type="SUPFAM" id="SSF56601">
    <property type="entry name" value="beta-lactamase/transpeptidase-like"/>
    <property type="match status" value="1"/>
</dbReference>
<gene>
    <name evidence="3" type="ORF">FCI23_30210</name>
</gene>
<evidence type="ECO:0000313" key="4">
    <source>
        <dbReference type="Proteomes" id="UP000305778"/>
    </source>
</evidence>
<reference evidence="3 4" key="1">
    <citation type="submission" date="2019-04" db="EMBL/GenBank/DDBJ databases">
        <title>Streptomyces oryziradicis sp. nov., a novel actinomycete isolated from rhizosphere soil of rice (Oryza sativa L.).</title>
        <authorList>
            <person name="Li C."/>
        </authorList>
    </citation>
    <scope>NUCLEOTIDE SEQUENCE [LARGE SCALE GENOMIC DNA]</scope>
    <source>
        <strain evidence="3 4">NEAU-C40</strain>
    </source>
</reference>
<accession>A0A4U0SFY7</accession>
<feature type="signal peptide" evidence="1">
    <location>
        <begin position="1"/>
        <end position="28"/>
    </location>
</feature>
<dbReference type="GO" id="GO:0030655">
    <property type="term" value="P:beta-lactam antibiotic catabolic process"/>
    <property type="evidence" value="ECO:0007669"/>
    <property type="project" value="InterPro"/>
</dbReference>
<dbReference type="PANTHER" id="PTHR35333">
    <property type="entry name" value="BETA-LACTAMASE"/>
    <property type="match status" value="1"/>
</dbReference>
<feature type="domain" description="Beta-lactamase class A catalytic" evidence="2">
    <location>
        <begin position="112"/>
        <end position="250"/>
    </location>
</feature>
<keyword evidence="4" id="KW-1185">Reference proteome</keyword>
<keyword evidence="1" id="KW-0732">Signal</keyword>
<organism evidence="3 4">
    <name type="scientific">Actinacidiphila oryziradicis</name>
    <dbReference type="NCBI Taxonomy" id="2571141"/>
    <lineage>
        <taxon>Bacteria</taxon>
        <taxon>Bacillati</taxon>
        <taxon>Actinomycetota</taxon>
        <taxon>Actinomycetes</taxon>
        <taxon>Kitasatosporales</taxon>
        <taxon>Streptomycetaceae</taxon>
        <taxon>Actinacidiphila</taxon>
    </lineage>
</organism>
<sequence length="275" mass="29025">MPHISRISAALAATSLVGVLAAAGPAVATTPTVTCSSAKSGLAKKLTTDITAALKGRNSTTAVALYDRSTSTTCTYRSSTKYDSASVVKATVLAALLRQAQEANRVLTTREKTLATAMITKSDNDATTTLWKQVKVSGVQHFLTLAKMTSTTPGANGYWGLTQITAGDEVKLLKLLTASNTVLTTASRTYELGLMNKVISSQRWGVPAGAPSDATVQVKNGWLSRATHKWRVHSIGAFTGKGNDYGIVVLSQDDSTMSYGITSIERIARAIHSDL</sequence>
<dbReference type="InterPro" id="IPR012338">
    <property type="entry name" value="Beta-lactam/transpept-like"/>
</dbReference>
<dbReference type="OrthoDB" id="5243140at2"/>
<protein>
    <submittedName>
        <fullName evidence="3">Serine hydrolase</fullName>
    </submittedName>
</protein>
<dbReference type="AlphaFoldDB" id="A0A4U0SFY7"/>
<evidence type="ECO:0000256" key="1">
    <source>
        <dbReference type="SAM" id="SignalP"/>
    </source>
</evidence>
<dbReference type="PANTHER" id="PTHR35333:SF3">
    <property type="entry name" value="BETA-LACTAMASE-TYPE TRANSPEPTIDASE FOLD CONTAINING PROTEIN"/>
    <property type="match status" value="1"/>
</dbReference>
<evidence type="ECO:0000313" key="3">
    <source>
        <dbReference type="EMBL" id="TKA06711.1"/>
    </source>
</evidence>
<dbReference type="Pfam" id="PF13354">
    <property type="entry name" value="Beta-lactamase2"/>
    <property type="match status" value="1"/>
</dbReference>
<feature type="chain" id="PRO_5020707724" evidence="1">
    <location>
        <begin position="29"/>
        <end position="275"/>
    </location>
</feature>
<keyword evidence="3" id="KW-0378">Hydrolase</keyword>
<dbReference type="Gene3D" id="3.40.710.10">
    <property type="entry name" value="DD-peptidase/beta-lactamase superfamily"/>
    <property type="match status" value="1"/>
</dbReference>
<dbReference type="Proteomes" id="UP000305778">
    <property type="component" value="Unassembled WGS sequence"/>
</dbReference>
<evidence type="ECO:0000259" key="2">
    <source>
        <dbReference type="Pfam" id="PF13354"/>
    </source>
</evidence>
<dbReference type="GO" id="GO:0046677">
    <property type="term" value="P:response to antibiotic"/>
    <property type="evidence" value="ECO:0007669"/>
    <property type="project" value="InterPro"/>
</dbReference>
<name>A0A4U0SFY7_9ACTN</name>
<dbReference type="GO" id="GO:0008800">
    <property type="term" value="F:beta-lactamase activity"/>
    <property type="evidence" value="ECO:0007669"/>
    <property type="project" value="InterPro"/>
</dbReference>
<dbReference type="InterPro" id="IPR000871">
    <property type="entry name" value="Beta-lactam_class-A"/>
</dbReference>
<dbReference type="EMBL" id="SUMC01000035">
    <property type="protein sequence ID" value="TKA06711.1"/>
    <property type="molecule type" value="Genomic_DNA"/>
</dbReference>
<dbReference type="InterPro" id="IPR045155">
    <property type="entry name" value="Beta-lactam_cat"/>
</dbReference>